<reference evidence="1" key="1">
    <citation type="submission" date="2022-08" db="EMBL/GenBank/DDBJ databases">
        <title>Genome Sequencing of Bacteroides fragilis Group Isolates with Nanopore Technology.</title>
        <authorList>
            <person name="Tisza M.J."/>
            <person name="Smith D."/>
            <person name="Dekker J.P."/>
        </authorList>
    </citation>
    <scope>NUCLEOTIDE SEQUENCE</scope>
    <source>
        <strain evidence="1">BFG-70</strain>
    </source>
</reference>
<proteinExistence type="predicted"/>
<accession>A0AAQ2NAV6</accession>
<protein>
    <submittedName>
        <fullName evidence="1">Fimbrillin family protein</fullName>
    </submittedName>
</protein>
<gene>
    <name evidence="1" type="ORF">NXX45_17130</name>
</gene>
<dbReference type="EMBL" id="CP103216">
    <property type="protein sequence ID" value="UVR55438.1"/>
    <property type="molecule type" value="Genomic_DNA"/>
</dbReference>
<dbReference type="PROSITE" id="PS51257">
    <property type="entry name" value="PROKAR_LIPOPROTEIN"/>
    <property type="match status" value="1"/>
</dbReference>
<dbReference type="Pfam" id="PF13149">
    <property type="entry name" value="Mfa_like_1"/>
    <property type="match status" value="1"/>
</dbReference>
<dbReference type="CDD" id="cd13121">
    <property type="entry name" value="BF2867_like_C"/>
    <property type="match status" value="1"/>
</dbReference>
<evidence type="ECO:0000313" key="2">
    <source>
        <dbReference type="Proteomes" id="UP001060330"/>
    </source>
</evidence>
<evidence type="ECO:0000313" key="1">
    <source>
        <dbReference type="EMBL" id="UVR55438.1"/>
    </source>
</evidence>
<dbReference type="Proteomes" id="UP001060330">
    <property type="component" value="Chromosome"/>
</dbReference>
<organism evidence="1 2">
    <name type="scientific">Bacteroides fragilis</name>
    <dbReference type="NCBI Taxonomy" id="817"/>
    <lineage>
        <taxon>Bacteria</taxon>
        <taxon>Pseudomonadati</taxon>
        <taxon>Bacteroidota</taxon>
        <taxon>Bacteroidia</taxon>
        <taxon>Bacteroidales</taxon>
        <taxon>Bacteroidaceae</taxon>
        <taxon>Bacteroides</taxon>
    </lineage>
</organism>
<dbReference type="InterPro" id="IPR025049">
    <property type="entry name" value="Mfa-like_1"/>
</dbReference>
<name>A0AAQ2NAV6_BACFG</name>
<dbReference type="RefSeq" id="WP_225550784.1">
    <property type="nucleotide sequence ID" value="NZ_JAIWZK010000004.1"/>
</dbReference>
<dbReference type="AlphaFoldDB" id="A0AAQ2NAV6"/>
<sequence>MSTKHSSIVPSLFVLLSVWVAGCADAGYSSLSEERVQVQLCARDGVLSRASDAGNLPEQEFEATVALSTAKGDYASLSEACEGTWNAAVKTDGKMEWKTAGGSDVPVYPSSGDWLYLTAFSPTAVPSGGVASFVLTGQTDLLYAPELRGNKWEGERFAGNRWKPDRPLQFSHLLTQLSFKACKAIADGVEVQITKIKVNEAKPCVSLPLSTGIPAFTATTEHPVGLTLDVSSDGGKKVTGTTPVEVGKIQVPPLEGGSTYTLKVETSIGTFDNVSLTFGDSNASGKNPLQAGMSHVVTLNIGDHELGITSVTVQAWAPVTVDGTLDAD</sequence>